<name>A0A0B6YM56_9EUPU</name>
<accession>A0A0B6YM56</accession>
<feature type="non-terminal residue" evidence="2">
    <location>
        <position position="98"/>
    </location>
</feature>
<proteinExistence type="predicted"/>
<feature type="non-terminal residue" evidence="2">
    <location>
        <position position="1"/>
    </location>
</feature>
<feature type="region of interest" description="Disordered" evidence="1">
    <location>
        <begin position="1"/>
        <end position="54"/>
    </location>
</feature>
<evidence type="ECO:0000313" key="2">
    <source>
        <dbReference type="EMBL" id="CEK57299.1"/>
    </source>
</evidence>
<feature type="compositionally biased region" description="Basic and acidic residues" evidence="1">
    <location>
        <begin position="35"/>
        <end position="44"/>
    </location>
</feature>
<dbReference type="EMBL" id="HACG01010434">
    <property type="protein sequence ID" value="CEK57299.1"/>
    <property type="molecule type" value="Transcribed_RNA"/>
</dbReference>
<reference evidence="2" key="1">
    <citation type="submission" date="2014-12" db="EMBL/GenBank/DDBJ databases">
        <title>Insight into the proteome of Arion vulgaris.</title>
        <authorList>
            <person name="Aradska J."/>
            <person name="Bulat T."/>
            <person name="Smidak R."/>
            <person name="Sarate P."/>
            <person name="Gangsoo J."/>
            <person name="Sialana F."/>
            <person name="Bilban M."/>
            <person name="Lubec G."/>
        </authorList>
    </citation>
    <scope>NUCLEOTIDE SEQUENCE</scope>
    <source>
        <tissue evidence="2">Skin</tissue>
    </source>
</reference>
<evidence type="ECO:0000256" key="1">
    <source>
        <dbReference type="SAM" id="MobiDB-lite"/>
    </source>
</evidence>
<protein>
    <submittedName>
        <fullName evidence="2">Uncharacterized protein</fullName>
    </submittedName>
</protein>
<organism evidence="2">
    <name type="scientific">Arion vulgaris</name>
    <dbReference type="NCBI Taxonomy" id="1028688"/>
    <lineage>
        <taxon>Eukaryota</taxon>
        <taxon>Metazoa</taxon>
        <taxon>Spiralia</taxon>
        <taxon>Lophotrochozoa</taxon>
        <taxon>Mollusca</taxon>
        <taxon>Gastropoda</taxon>
        <taxon>Heterobranchia</taxon>
        <taxon>Euthyneura</taxon>
        <taxon>Panpulmonata</taxon>
        <taxon>Eupulmonata</taxon>
        <taxon>Stylommatophora</taxon>
        <taxon>Helicina</taxon>
        <taxon>Arionoidea</taxon>
        <taxon>Arionidae</taxon>
        <taxon>Arion</taxon>
    </lineage>
</organism>
<dbReference type="AlphaFoldDB" id="A0A0B6YM56"/>
<feature type="compositionally biased region" description="Acidic residues" evidence="1">
    <location>
        <begin position="1"/>
        <end position="20"/>
    </location>
</feature>
<gene>
    <name evidence="2" type="primary">ORF29813</name>
</gene>
<sequence length="98" mass="11277">CYSEGNSDDTDEDSEEESEDKDSLEVKKKPKTSKTKVERPDKQIHSITNGSTSEENMWIKVCGNDIYYSSKDRLQLTQDFYTSWSEGRAFPDLIPRST</sequence>
<feature type="compositionally biased region" description="Polar residues" evidence="1">
    <location>
        <begin position="45"/>
        <end position="54"/>
    </location>
</feature>